<dbReference type="EMBL" id="CATQJL010000001">
    <property type="protein sequence ID" value="CAJ0588540.1"/>
    <property type="molecule type" value="Genomic_DNA"/>
</dbReference>
<organism evidence="1 2">
    <name type="scientific">Cylicocyclus nassatus</name>
    <name type="common">Nematode worm</name>
    <dbReference type="NCBI Taxonomy" id="53992"/>
    <lineage>
        <taxon>Eukaryota</taxon>
        <taxon>Metazoa</taxon>
        <taxon>Ecdysozoa</taxon>
        <taxon>Nematoda</taxon>
        <taxon>Chromadorea</taxon>
        <taxon>Rhabditida</taxon>
        <taxon>Rhabditina</taxon>
        <taxon>Rhabditomorpha</taxon>
        <taxon>Strongyloidea</taxon>
        <taxon>Strongylidae</taxon>
        <taxon>Cylicocyclus</taxon>
    </lineage>
</organism>
<comment type="caution">
    <text evidence="1">The sequence shown here is derived from an EMBL/GenBank/DDBJ whole genome shotgun (WGS) entry which is preliminary data.</text>
</comment>
<accession>A0AA36DKQ0</accession>
<keyword evidence="2" id="KW-1185">Reference proteome</keyword>
<protein>
    <submittedName>
        <fullName evidence="1">Uncharacterized protein</fullName>
    </submittedName>
</protein>
<proteinExistence type="predicted"/>
<dbReference type="Proteomes" id="UP001176961">
    <property type="component" value="Unassembled WGS sequence"/>
</dbReference>
<dbReference type="AlphaFoldDB" id="A0AA36DKQ0"/>
<evidence type="ECO:0000313" key="2">
    <source>
        <dbReference type="Proteomes" id="UP001176961"/>
    </source>
</evidence>
<sequence>MCRAAVLNKAKRHIKNDKSFALANGRMLRDSCIGRTMSSLYSSAVDPLADENAVAVSVLASRSVYFVVSSVNDEVSCCSVADEITLLFWLLRSLVIRYPLQSSIERKCTFLVDRYGRYFGG</sequence>
<name>A0AA36DKQ0_CYLNA</name>
<evidence type="ECO:0000313" key="1">
    <source>
        <dbReference type="EMBL" id="CAJ0588540.1"/>
    </source>
</evidence>
<gene>
    <name evidence="1" type="ORF">CYNAS_LOCUS523</name>
</gene>
<reference evidence="1" key="1">
    <citation type="submission" date="2023-07" db="EMBL/GenBank/DDBJ databases">
        <authorList>
            <consortium name="CYATHOMIX"/>
        </authorList>
    </citation>
    <scope>NUCLEOTIDE SEQUENCE</scope>
    <source>
        <strain evidence="1">N/A</strain>
    </source>
</reference>